<feature type="transmembrane region" description="Helical" evidence="6">
    <location>
        <begin position="201"/>
        <end position="225"/>
    </location>
</feature>
<dbReference type="KEGG" id="cgy:CGLY_05700"/>
<evidence type="ECO:0000259" key="7">
    <source>
        <dbReference type="PROSITE" id="PS50850"/>
    </source>
</evidence>
<dbReference type="eggNOG" id="COG2814">
    <property type="taxonomic scope" value="Bacteria"/>
</dbReference>
<dbReference type="InterPro" id="IPR036259">
    <property type="entry name" value="MFS_trans_sf"/>
</dbReference>
<feature type="transmembrane region" description="Helical" evidence="6">
    <location>
        <begin position="237"/>
        <end position="258"/>
    </location>
</feature>
<dbReference type="InterPro" id="IPR011701">
    <property type="entry name" value="MFS"/>
</dbReference>
<dbReference type="HOGENOM" id="CLU_000960_28_2_11"/>
<dbReference type="Proteomes" id="UP000023703">
    <property type="component" value="Chromosome"/>
</dbReference>
<keyword evidence="5 6" id="KW-0472">Membrane</keyword>
<evidence type="ECO:0000256" key="1">
    <source>
        <dbReference type="ARBA" id="ARBA00004651"/>
    </source>
</evidence>
<feature type="transmembrane region" description="Helical" evidence="6">
    <location>
        <begin position="76"/>
        <end position="96"/>
    </location>
</feature>
<name>X5DKE8_9CORY</name>
<proteinExistence type="predicted"/>
<dbReference type="OrthoDB" id="7375466at2"/>
<dbReference type="Pfam" id="PF07690">
    <property type="entry name" value="MFS_1"/>
    <property type="match status" value="1"/>
</dbReference>
<organism evidence="8 9">
    <name type="scientific">Corynebacterium glyciniphilum AJ 3170</name>
    <dbReference type="NCBI Taxonomy" id="1404245"/>
    <lineage>
        <taxon>Bacteria</taxon>
        <taxon>Bacillati</taxon>
        <taxon>Actinomycetota</taxon>
        <taxon>Actinomycetes</taxon>
        <taxon>Mycobacteriales</taxon>
        <taxon>Corynebacteriaceae</taxon>
        <taxon>Corynebacterium</taxon>
    </lineage>
</organism>
<reference evidence="8 9" key="1">
    <citation type="journal article" date="2015" name="Int. J. Syst. Evol. Microbiol.">
        <title>Revisiting Corynebacterium glyciniphilum (ex Kubota et al., 1972) sp. nov., nom. rev., isolated from putrefied banana.</title>
        <authorList>
            <person name="Al-Dilaimi A."/>
            <person name="Bednarz H."/>
            <person name="Lomker A."/>
            <person name="Niehaus K."/>
            <person name="Kalinowski J."/>
            <person name="Ruckert C."/>
        </authorList>
    </citation>
    <scope>NUCLEOTIDE SEQUENCE [LARGE SCALE GENOMIC DNA]</scope>
    <source>
        <strain evidence="8">AJ 3170</strain>
    </source>
</reference>
<dbReference type="RefSeq" id="WP_052539744.1">
    <property type="nucleotide sequence ID" value="NZ_CP006842.1"/>
</dbReference>
<feature type="transmembrane region" description="Helical" evidence="6">
    <location>
        <begin position="44"/>
        <end position="64"/>
    </location>
</feature>
<keyword evidence="2" id="KW-0813">Transport</keyword>
<feature type="domain" description="Major facilitator superfamily (MFS) profile" evidence="7">
    <location>
        <begin position="7"/>
        <end position="415"/>
    </location>
</feature>
<evidence type="ECO:0000256" key="6">
    <source>
        <dbReference type="SAM" id="Phobius"/>
    </source>
</evidence>
<feature type="transmembrane region" description="Helical" evidence="6">
    <location>
        <begin position="339"/>
        <end position="362"/>
    </location>
</feature>
<evidence type="ECO:0000256" key="3">
    <source>
        <dbReference type="ARBA" id="ARBA00022692"/>
    </source>
</evidence>
<dbReference type="Gene3D" id="1.20.1720.10">
    <property type="entry name" value="Multidrug resistance protein D"/>
    <property type="match status" value="1"/>
</dbReference>
<comment type="subcellular location">
    <subcellularLocation>
        <location evidence="1">Cell membrane</location>
        <topology evidence="1">Multi-pass membrane protein</topology>
    </subcellularLocation>
</comment>
<keyword evidence="9" id="KW-1185">Reference proteome</keyword>
<dbReference type="InterPro" id="IPR020846">
    <property type="entry name" value="MFS_dom"/>
</dbReference>
<dbReference type="PROSITE" id="PS50850">
    <property type="entry name" value="MFS"/>
    <property type="match status" value="1"/>
</dbReference>
<protein>
    <submittedName>
        <fullName evidence="8">Arabinose transporter, MFS-type</fullName>
    </submittedName>
</protein>
<evidence type="ECO:0000313" key="8">
    <source>
        <dbReference type="EMBL" id="AHW63588.1"/>
    </source>
</evidence>
<dbReference type="SUPFAM" id="SSF103473">
    <property type="entry name" value="MFS general substrate transporter"/>
    <property type="match status" value="1"/>
</dbReference>
<evidence type="ECO:0000256" key="5">
    <source>
        <dbReference type="ARBA" id="ARBA00023136"/>
    </source>
</evidence>
<gene>
    <name evidence="8" type="ORF">CGLY_05700</name>
</gene>
<dbReference type="STRING" id="1404245.CGLY_05700"/>
<accession>X5DKE8</accession>
<dbReference type="EMBL" id="CP006842">
    <property type="protein sequence ID" value="AHW63588.1"/>
    <property type="molecule type" value="Genomic_DNA"/>
</dbReference>
<evidence type="ECO:0000256" key="4">
    <source>
        <dbReference type="ARBA" id="ARBA00022989"/>
    </source>
</evidence>
<keyword evidence="4 6" id="KW-1133">Transmembrane helix</keyword>
<dbReference type="CDD" id="cd17321">
    <property type="entry name" value="MFS_MMR_MDR_like"/>
    <property type="match status" value="1"/>
</dbReference>
<sequence>MPRPRLLLTVILFAQFVIPLSISGTAVALPGIAADLGSDPTPLQWVVNGFNVSFAICTIAWGAFSDRIGYTRSFRIGIVIAAVGGIISALAPTLSILDAGRVIAGIGSAAVLTGAAPLLTHLFEGPARAKAFALFGTINGLGLAAGPALSGMLLSVWGWRGIFAVQAIVLTVALLGSTRLPRLGRGETSLRQLLDFSALKAPSFLAMTLVPVAGAIGFVTFLTYLPSALGAIHNLSSGVIGALMLTMTVPVLIAPTLVHRIMQSGRATPTSVIAVSFTMLIVGGVGVVLLLRPDLPVAVGIAPMVLLGLGFGLPLGFVDAEALAAVPSERAGAASGVINLLRIGSEAVFVAAYAAILAAIVTTTLPGNAGQLVASGGTGHPWIYHDGLVAAALTMIGLVALLGIAFVLIHRVSVRTSRKNTTPELNTETSPVQQ</sequence>
<feature type="transmembrane region" description="Helical" evidence="6">
    <location>
        <begin position="382"/>
        <end position="409"/>
    </location>
</feature>
<feature type="transmembrane region" description="Helical" evidence="6">
    <location>
        <begin position="297"/>
        <end position="318"/>
    </location>
</feature>
<feature type="transmembrane region" description="Helical" evidence="6">
    <location>
        <begin position="270"/>
        <end position="291"/>
    </location>
</feature>
<evidence type="ECO:0000256" key="2">
    <source>
        <dbReference type="ARBA" id="ARBA00022448"/>
    </source>
</evidence>
<feature type="transmembrane region" description="Helical" evidence="6">
    <location>
        <begin position="102"/>
        <end position="120"/>
    </location>
</feature>
<dbReference type="PANTHER" id="PTHR42718">
    <property type="entry name" value="MAJOR FACILITATOR SUPERFAMILY MULTIDRUG TRANSPORTER MFSC"/>
    <property type="match status" value="1"/>
</dbReference>
<feature type="transmembrane region" description="Helical" evidence="6">
    <location>
        <begin position="162"/>
        <end position="180"/>
    </location>
</feature>
<dbReference type="GO" id="GO:0022857">
    <property type="term" value="F:transmembrane transporter activity"/>
    <property type="evidence" value="ECO:0007669"/>
    <property type="project" value="InterPro"/>
</dbReference>
<evidence type="ECO:0000313" key="9">
    <source>
        <dbReference type="Proteomes" id="UP000023703"/>
    </source>
</evidence>
<feature type="transmembrane region" description="Helical" evidence="6">
    <location>
        <begin position="132"/>
        <end position="156"/>
    </location>
</feature>
<dbReference type="PANTHER" id="PTHR42718:SF9">
    <property type="entry name" value="MAJOR FACILITATOR SUPERFAMILY MULTIDRUG TRANSPORTER MFSC"/>
    <property type="match status" value="1"/>
</dbReference>
<dbReference type="AlphaFoldDB" id="X5DKE8"/>
<keyword evidence="3 6" id="KW-0812">Transmembrane</keyword>
<dbReference type="GO" id="GO:0005886">
    <property type="term" value="C:plasma membrane"/>
    <property type="evidence" value="ECO:0007669"/>
    <property type="project" value="UniProtKB-SubCell"/>
</dbReference>